<feature type="transmembrane region" description="Helical" evidence="7">
    <location>
        <begin position="235"/>
        <end position="257"/>
    </location>
</feature>
<accession>A0AAP2YVP0</accession>
<dbReference type="RefSeq" id="WP_338002186.1">
    <property type="nucleotide sequence ID" value="NZ_JAOPKA010000001.1"/>
</dbReference>
<evidence type="ECO:0000256" key="3">
    <source>
        <dbReference type="ARBA" id="ARBA00022475"/>
    </source>
</evidence>
<dbReference type="EMBL" id="JAOPKA010000001">
    <property type="protein sequence ID" value="MCU4740351.1"/>
    <property type="molecule type" value="Genomic_DNA"/>
</dbReference>
<evidence type="ECO:0000313" key="10">
    <source>
        <dbReference type="Proteomes" id="UP001320972"/>
    </source>
</evidence>
<protein>
    <submittedName>
        <fullName evidence="8">Flippase-like domain-containing protein</fullName>
    </submittedName>
</protein>
<evidence type="ECO:0000256" key="2">
    <source>
        <dbReference type="ARBA" id="ARBA00011061"/>
    </source>
</evidence>
<dbReference type="PANTHER" id="PTHR39087">
    <property type="entry name" value="UPF0104 MEMBRANE PROTEIN MJ1595"/>
    <property type="match status" value="1"/>
</dbReference>
<keyword evidence="5 7" id="KW-1133">Transmembrane helix</keyword>
<evidence type="ECO:0000256" key="1">
    <source>
        <dbReference type="ARBA" id="ARBA00004651"/>
    </source>
</evidence>
<evidence type="ECO:0000313" key="9">
    <source>
        <dbReference type="EMBL" id="MCU4971514.1"/>
    </source>
</evidence>
<feature type="transmembrane region" description="Helical" evidence="7">
    <location>
        <begin position="41"/>
        <end position="62"/>
    </location>
</feature>
<feature type="transmembrane region" description="Helical" evidence="7">
    <location>
        <begin position="127"/>
        <end position="146"/>
    </location>
</feature>
<evidence type="ECO:0000256" key="7">
    <source>
        <dbReference type="SAM" id="Phobius"/>
    </source>
</evidence>
<dbReference type="Proteomes" id="UP001320972">
    <property type="component" value="Unassembled WGS sequence"/>
</dbReference>
<evidence type="ECO:0000313" key="11">
    <source>
        <dbReference type="Proteomes" id="UP001321018"/>
    </source>
</evidence>
<dbReference type="EMBL" id="JAOPKB010000001">
    <property type="protein sequence ID" value="MCU4971514.1"/>
    <property type="molecule type" value="Genomic_DNA"/>
</dbReference>
<dbReference type="Proteomes" id="UP001321018">
    <property type="component" value="Unassembled WGS sequence"/>
</dbReference>
<proteinExistence type="inferred from homology"/>
<reference evidence="8 10" key="1">
    <citation type="submission" date="2022-09" db="EMBL/GenBank/DDBJ databases">
        <title>Enrichment on poylsaccharides allowed isolation of novel metabolic and taxonomic groups of Haloarchaea.</title>
        <authorList>
            <person name="Sorokin D.Y."/>
            <person name="Elcheninov A.G."/>
            <person name="Khizhniak T.V."/>
            <person name="Kolganova T.V."/>
            <person name="Kublanov I.V."/>
        </authorList>
    </citation>
    <scope>NUCLEOTIDE SEQUENCE</scope>
    <source>
        <strain evidence="9 10">AArc-m2/3/4</strain>
        <strain evidence="8">AArc-xg1-1</strain>
    </source>
</reference>
<evidence type="ECO:0000256" key="6">
    <source>
        <dbReference type="ARBA" id="ARBA00023136"/>
    </source>
</evidence>
<dbReference type="InterPro" id="IPR022791">
    <property type="entry name" value="L-PG_synthase/AglD"/>
</dbReference>
<dbReference type="GO" id="GO:0005886">
    <property type="term" value="C:plasma membrane"/>
    <property type="evidence" value="ECO:0007669"/>
    <property type="project" value="UniProtKB-SubCell"/>
</dbReference>
<feature type="transmembrane region" description="Helical" evidence="7">
    <location>
        <begin position="310"/>
        <end position="333"/>
    </location>
</feature>
<comment type="subcellular location">
    <subcellularLocation>
        <location evidence="1">Cell membrane</location>
        <topology evidence="1">Multi-pass membrane protein</topology>
    </subcellularLocation>
</comment>
<evidence type="ECO:0000256" key="5">
    <source>
        <dbReference type="ARBA" id="ARBA00022989"/>
    </source>
</evidence>
<keyword evidence="6 7" id="KW-0472">Membrane</keyword>
<keyword evidence="10" id="KW-1185">Reference proteome</keyword>
<comment type="caution">
    <text evidence="8">The sequence shown here is derived from an EMBL/GenBank/DDBJ whole genome shotgun (WGS) entry which is preliminary data.</text>
</comment>
<evidence type="ECO:0000256" key="4">
    <source>
        <dbReference type="ARBA" id="ARBA00022692"/>
    </source>
</evidence>
<dbReference type="PANTHER" id="PTHR39087:SF2">
    <property type="entry name" value="UPF0104 MEMBRANE PROTEIN MJ1595"/>
    <property type="match status" value="1"/>
</dbReference>
<evidence type="ECO:0000313" key="8">
    <source>
        <dbReference type="EMBL" id="MCU4740351.1"/>
    </source>
</evidence>
<comment type="similarity">
    <text evidence="2">Belongs to the UPF0104 family.</text>
</comment>
<keyword evidence="4 7" id="KW-0812">Transmembrane</keyword>
<keyword evidence="3" id="KW-1003">Cell membrane</keyword>
<dbReference type="AlphaFoldDB" id="A0AAP2YVP0"/>
<name>A0AAP2YVP0_9EURY</name>
<organism evidence="8 11">
    <name type="scientific">Natronoglomus mannanivorans</name>
    <dbReference type="NCBI Taxonomy" id="2979990"/>
    <lineage>
        <taxon>Archaea</taxon>
        <taxon>Methanobacteriati</taxon>
        <taxon>Methanobacteriota</taxon>
        <taxon>Stenosarchaea group</taxon>
        <taxon>Halobacteria</taxon>
        <taxon>Halobacteriales</taxon>
        <taxon>Natrialbaceae</taxon>
        <taxon>Natronoglomus</taxon>
    </lineage>
</organism>
<feature type="transmembrane region" description="Helical" evidence="7">
    <location>
        <begin position="153"/>
        <end position="171"/>
    </location>
</feature>
<sequence length="335" mass="35620">MKRRIALGFALAVVLLTLLVSFVGSDDVVENLLSADYRIVALGLASGTLALLFRGLVWVRFLSLVDDTATRGRIGSIFLAAMFVKYATPYGQVATEPFVAYLVSRDSEMAYEDGLAGILSADLLNYVPYYTFGFLAIASIMTAGTVGDDMLTYLTAFGGLFVVVITLSYLVVRQPVLVYRIVLGITALVRRTLGQLSEKAAKALAPDTIRERLDGFYQSVETITSDRKNLAIATIYAHLGMVFLMLPVYIGAVALGYEIAFPVVALVVALGKLGSIVPAPGGLGGVEAVVTAGLTTLAQFDPPAAFTVAIIYRACTYGLTLGLGGICAIGIVFRK</sequence>
<gene>
    <name evidence="9" type="ORF">OB955_01995</name>
    <name evidence="8" type="ORF">OB960_02945</name>
</gene>
<dbReference type="Pfam" id="PF03706">
    <property type="entry name" value="LPG_synthase_TM"/>
    <property type="match status" value="1"/>
</dbReference>
<dbReference type="NCBIfam" id="TIGR00374">
    <property type="entry name" value="flippase-like domain"/>
    <property type="match status" value="1"/>
</dbReference>